<dbReference type="PROSITE" id="PS51832">
    <property type="entry name" value="HD_GYP"/>
    <property type="match status" value="1"/>
</dbReference>
<evidence type="ECO:0000313" key="4">
    <source>
        <dbReference type="Proteomes" id="UP000235162"/>
    </source>
</evidence>
<dbReference type="Gene3D" id="1.10.3210.10">
    <property type="entry name" value="Hypothetical protein af1432"/>
    <property type="match status" value="2"/>
</dbReference>
<dbReference type="InterPro" id="IPR003607">
    <property type="entry name" value="HD/PDEase_dom"/>
</dbReference>
<evidence type="ECO:0000313" key="3">
    <source>
        <dbReference type="EMBL" id="PLW87030.1"/>
    </source>
</evidence>
<dbReference type="GO" id="GO:0008081">
    <property type="term" value="F:phosphoric diester hydrolase activity"/>
    <property type="evidence" value="ECO:0007669"/>
    <property type="project" value="UniProtKB-ARBA"/>
</dbReference>
<dbReference type="SUPFAM" id="SSF53850">
    <property type="entry name" value="Periplasmic binding protein-like II"/>
    <property type="match status" value="1"/>
</dbReference>
<organism evidence="3 4">
    <name type="scientific">Halioglobus japonicus</name>
    <dbReference type="NCBI Taxonomy" id="930805"/>
    <lineage>
        <taxon>Bacteria</taxon>
        <taxon>Pseudomonadati</taxon>
        <taxon>Pseudomonadota</taxon>
        <taxon>Gammaproteobacteria</taxon>
        <taxon>Cellvibrionales</taxon>
        <taxon>Halieaceae</taxon>
        <taxon>Halioglobus</taxon>
    </lineage>
</organism>
<protein>
    <submittedName>
        <fullName evidence="3">HAMP domain-containing protein</fullName>
    </submittedName>
</protein>
<dbReference type="Gene3D" id="3.40.190.10">
    <property type="entry name" value="Periplasmic binding protein-like II"/>
    <property type="match status" value="2"/>
</dbReference>
<evidence type="ECO:0000259" key="1">
    <source>
        <dbReference type="PROSITE" id="PS50885"/>
    </source>
</evidence>
<dbReference type="AlphaFoldDB" id="A0AAP8SNV1"/>
<dbReference type="Pfam" id="PF13487">
    <property type="entry name" value="HD_5"/>
    <property type="match status" value="1"/>
</dbReference>
<reference evidence="3 4" key="1">
    <citation type="submission" date="2018-01" db="EMBL/GenBank/DDBJ databases">
        <title>The draft genome sequence of Halioglobus japonicus S1-36.</title>
        <authorList>
            <person name="Du Z.-J."/>
            <person name="Shi M.-J."/>
        </authorList>
    </citation>
    <scope>NUCLEOTIDE SEQUENCE [LARGE SCALE GENOMIC DNA]</scope>
    <source>
        <strain evidence="3 4">S1-36</strain>
    </source>
</reference>
<name>A0AAP8SNV1_9GAMM</name>
<dbReference type="SUPFAM" id="SSF109604">
    <property type="entry name" value="HD-domain/PDEase-like"/>
    <property type="match status" value="2"/>
</dbReference>
<proteinExistence type="predicted"/>
<dbReference type="GO" id="GO:0007165">
    <property type="term" value="P:signal transduction"/>
    <property type="evidence" value="ECO:0007669"/>
    <property type="project" value="InterPro"/>
</dbReference>
<accession>A0AAP8SNV1</accession>
<comment type="caution">
    <text evidence="3">The sequence shown here is derived from an EMBL/GenBank/DDBJ whole genome shotgun (WGS) entry which is preliminary data.</text>
</comment>
<dbReference type="KEGG" id="hja:BST95_18200"/>
<sequence length="1036" mass="116458">MTVVTVFVLATVFTAALAIGLQYYFSHAMARNAAADLYKSTAESVAAELQGIGMVNTNVIDLLAENQDLAERDREAATLKIFAQVLELNPMIYGAYVGHRDGHFFQVVNLQVSETARAKLLAVPSDRWVVIRVDKTPTGAVRTYDYLDANHQIRTSRSEPSDYNVVSRPWYQAAFASGEVETSAPYLFAHLGAPGRSISRRIVGSDAVVGMDMTMATTSEFLATRNVAGDSSIYLYKADGTIIASSVTHADDAAQLPLPEVQLTPSDRSFLTRLPTLKVSNETNWPPFDYSQEGEPRGYSVDTINLLAEMLNLNIEYVDGMTWNELVAAFQAGDIDLLQSVILTDSNSNWGLPGEPYVQIPYALLTREGEPNLSRLAFVGERKLAIPEGWSVIDVVRKNFPEISIVEVGSTLDAVHKVASGEVYAALDSEVILRYITRHYFIPGLQYHKDIDLGAGQIPDKLHILTSADEPRLRELLDRAILAIDEQHQARLAASWLNFDSQLDETTSETLPGQLMVDIANTPAMQDQLHETTLSERDHIVFGMPISSANSSMMLGIVTPLDTVMAPYLEKVRLSILVTCGLLLLILPLSWLFANPIVNPVRQLARENDKVRRREYDSVAPVTSRVKELDELSESMVSMVTSIRAHEEAQRELMDAFIRLIAEAIDQKSPYTASHCERVPELALMLARHASDSDSGPFQHFSLTTDDEWREYRIAAWLHDCGKITTPEHIVDKGSKLETIYNRIHEVRMRFEVLWRDAEIHYWEQRTANPEQESAYAAELQAMQRQLQEDYTFVAQCNVGGEFLDEESQERLRTIAGRNWTRYFDDRIGLSPVEELRLQGEGVPTPAEEPLLSDKPEHIIERTRSTDYDHSLGINMDIPVHLYNQGEIYNLSISRGTLTAEDRFKINEHMISTIKMLESLPFPPELSKVPRYASTHHETMRGSGYPRKLPGEELSIPERILAVADVFEALTAADRPYKKAKPVSVAIDILHKMVEDQHIDRDCFELFIREGVHMEYAETYLAPEQIDEVDVAKYLS</sequence>
<dbReference type="CDD" id="cd00077">
    <property type="entry name" value="HDc"/>
    <property type="match status" value="2"/>
</dbReference>
<keyword evidence="4" id="KW-1185">Reference proteome</keyword>
<dbReference type="Proteomes" id="UP000235162">
    <property type="component" value="Unassembled WGS sequence"/>
</dbReference>
<dbReference type="PROSITE" id="PS50885">
    <property type="entry name" value="HAMP"/>
    <property type="match status" value="1"/>
</dbReference>
<dbReference type="SMART" id="SM00471">
    <property type="entry name" value="HDc"/>
    <property type="match status" value="1"/>
</dbReference>
<dbReference type="InterPro" id="IPR001638">
    <property type="entry name" value="Solute-binding_3/MltF_N"/>
</dbReference>
<dbReference type="SMART" id="SM00062">
    <property type="entry name" value="PBPb"/>
    <property type="match status" value="1"/>
</dbReference>
<dbReference type="Pfam" id="PF00497">
    <property type="entry name" value="SBP_bac_3"/>
    <property type="match status" value="1"/>
</dbReference>
<feature type="domain" description="HD-GYP" evidence="2">
    <location>
        <begin position="807"/>
        <end position="1023"/>
    </location>
</feature>
<dbReference type="InterPro" id="IPR052020">
    <property type="entry name" value="Cyclic_di-GMP/3'3'-cGAMP_PDE"/>
</dbReference>
<dbReference type="Gene3D" id="3.30.450.20">
    <property type="entry name" value="PAS domain"/>
    <property type="match status" value="2"/>
</dbReference>
<dbReference type="Gene3D" id="6.10.340.10">
    <property type="match status" value="1"/>
</dbReference>
<dbReference type="InterPro" id="IPR037522">
    <property type="entry name" value="HD_GYP_dom"/>
</dbReference>
<feature type="domain" description="HAMP" evidence="1">
    <location>
        <begin position="595"/>
        <end position="648"/>
    </location>
</feature>
<dbReference type="EMBL" id="PKUR01000001">
    <property type="protein sequence ID" value="PLW87030.1"/>
    <property type="molecule type" value="Genomic_DNA"/>
</dbReference>
<dbReference type="PANTHER" id="PTHR45228">
    <property type="entry name" value="CYCLIC DI-GMP PHOSPHODIESTERASE TM_0186-RELATED"/>
    <property type="match status" value="1"/>
</dbReference>
<evidence type="ECO:0000259" key="2">
    <source>
        <dbReference type="PROSITE" id="PS51832"/>
    </source>
</evidence>
<gene>
    <name evidence="3" type="ORF">C0029_00025</name>
</gene>
<dbReference type="PANTHER" id="PTHR45228:SF5">
    <property type="entry name" value="CYCLIC DI-GMP PHOSPHODIESTERASE VC_1348-RELATED"/>
    <property type="match status" value="1"/>
</dbReference>
<dbReference type="InterPro" id="IPR003660">
    <property type="entry name" value="HAMP_dom"/>
</dbReference>
<dbReference type="CDD" id="cd01007">
    <property type="entry name" value="PBP2_BvgS_HisK_like"/>
    <property type="match status" value="1"/>
</dbReference>
<dbReference type="GO" id="GO:0016020">
    <property type="term" value="C:membrane"/>
    <property type="evidence" value="ECO:0007669"/>
    <property type="project" value="InterPro"/>
</dbReference>